<dbReference type="Proteomes" id="UP001165960">
    <property type="component" value="Unassembled WGS sequence"/>
</dbReference>
<organism evidence="1 2">
    <name type="scientific">Entomophthora muscae</name>
    <dbReference type="NCBI Taxonomy" id="34485"/>
    <lineage>
        <taxon>Eukaryota</taxon>
        <taxon>Fungi</taxon>
        <taxon>Fungi incertae sedis</taxon>
        <taxon>Zoopagomycota</taxon>
        <taxon>Entomophthoromycotina</taxon>
        <taxon>Entomophthoromycetes</taxon>
        <taxon>Entomophthorales</taxon>
        <taxon>Entomophthoraceae</taxon>
        <taxon>Entomophthora</taxon>
    </lineage>
</organism>
<sequence length="318" mass="34233">MSGPSKTRDIEDQSLLDGIYGQGSNLWEECRGAVFMGLASYALSFMHLGTKLLSMDGMPVVQMILLRSLLLLILLYVACSLLRIPHGMSGPREMHGLLVGRALTGNIALVLFMASVTALPLGDSVALSFICPIMMIGLAPLMVGEPLFFIDGVTLAAGMVGVLLISRPAFLFGSDETGMTLGHVYGVLAAATNSVSNLLVRKIGNRAHMLHIVAHFTAFSVLPSLAWCLLNMDSFMYSITPVVAGKVVLMSIGALAGQFFFSYSLQIEKVAKVTPMIFLQVFFAFLNDWMLFQTIPSTWTVAGAACISISVIATNLFH</sequence>
<reference evidence="1" key="1">
    <citation type="submission" date="2022-04" db="EMBL/GenBank/DDBJ databases">
        <title>Genome of the entomopathogenic fungus Entomophthora muscae.</title>
        <authorList>
            <person name="Elya C."/>
            <person name="Lovett B.R."/>
            <person name="Lee E."/>
            <person name="Macias A.M."/>
            <person name="Hajek A.E."/>
            <person name="De Bivort B.L."/>
            <person name="Kasson M.T."/>
            <person name="De Fine Licht H.H."/>
            <person name="Stajich J.E."/>
        </authorList>
    </citation>
    <scope>NUCLEOTIDE SEQUENCE</scope>
    <source>
        <strain evidence="1">Berkeley</strain>
    </source>
</reference>
<evidence type="ECO:0000313" key="1">
    <source>
        <dbReference type="EMBL" id="KAJ9066357.1"/>
    </source>
</evidence>
<name>A0ACC2SVS4_9FUNG</name>
<evidence type="ECO:0000313" key="2">
    <source>
        <dbReference type="Proteomes" id="UP001165960"/>
    </source>
</evidence>
<comment type="caution">
    <text evidence="1">The sequence shown here is derived from an EMBL/GenBank/DDBJ whole genome shotgun (WGS) entry which is preliminary data.</text>
</comment>
<dbReference type="EMBL" id="QTSX02004294">
    <property type="protein sequence ID" value="KAJ9066357.1"/>
    <property type="molecule type" value="Genomic_DNA"/>
</dbReference>
<protein>
    <submittedName>
        <fullName evidence="1">Uncharacterized protein</fullName>
    </submittedName>
</protein>
<proteinExistence type="predicted"/>
<accession>A0ACC2SVS4</accession>
<gene>
    <name evidence="1" type="ORF">DSO57_1010311</name>
</gene>
<keyword evidence="2" id="KW-1185">Reference proteome</keyword>